<evidence type="ECO:0000313" key="1">
    <source>
        <dbReference type="EMBL" id="KAH9493482.1"/>
    </source>
</evidence>
<comment type="caution">
    <text evidence="1">The sequence shown here is derived from an EMBL/GenBank/DDBJ whole genome shotgun (WGS) entry which is preliminary data.</text>
</comment>
<dbReference type="Proteomes" id="UP000790347">
    <property type="component" value="Unassembled WGS sequence"/>
</dbReference>
<organism evidence="1 2">
    <name type="scientific">Dermatophagoides farinae</name>
    <name type="common">American house dust mite</name>
    <dbReference type="NCBI Taxonomy" id="6954"/>
    <lineage>
        <taxon>Eukaryota</taxon>
        <taxon>Metazoa</taxon>
        <taxon>Ecdysozoa</taxon>
        <taxon>Arthropoda</taxon>
        <taxon>Chelicerata</taxon>
        <taxon>Arachnida</taxon>
        <taxon>Acari</taxon>
        <taxon>Acariformes</taxon>
        <taxon>Sarcoptiformes</taxon>
        <taxon>Astigmata</taxon>
        <taxon>Psoroptidia</taxon>
        <taxon>Analgoidea</taxon>
        <taxon>Pyroglyphidae</taxon>
        <taxon>Dermatophagoidinae</taxon>
        <taxon>Dermatophagoides</taxon>
    </lineage>
</organism>
<gene>
    <name evidence="1" type="ORF">DERF_014225</name>
</gene>
<dbReference type="EMBL" id="ASGP02000008">
    <property type="protein sequence ID" value="KAH9493482.1"/>
    <property type="molecule type" value="Genomic_DNA"/>
</dbReference>
<accession>A0A922L135</accession>
<sequence length="119" mass="13636">MDHNNNNSSSSNSNSDVVCDNCSYCDYLTDFSPINIDSTVLPSKLCEQQSTYWIDRNNNNDDDDDNGQCIGCLDWLKRLLHFNLNDSLKFYTSGQMRIDLIFCVAGTDKYLLPKSLLFR</sequence>
<keyword evidence="2" id="KW-1185">Reference proteome</keyword>
<name>A0A922L135_DERFA</name>
<dbReference type="AlphaFoldDB" id="A0A922L135"/>
<reference evidence="1" key="1">
    <citation type="submission" date="2013-05" db="EMBL/GenBank/DDBJ databases">
        <authorList>
            <person name="Yim A.K.Y."/>
            <person name="Chan T.F."/>
            <person name="Ji K.M."/>
            <person name="Liu X.Y."/>
            <person name="Zhou J.W."/>
            <person name="Li R.Q."/>
            <person name="Yang K.Y."/>
            <person name="Li J."/>
            <person name="Li M."/>
            <person name="Law P.T.W."/>
            <person name="Wu Y.L."/>
            <person name="Cai Z.L."/>
            <person name="Qin H."/>
            <person name="Bao Y."/>
            <person name="Leung R.K.K."/>
            <person name="Ng P.K.S."/>
            <person name="Zou J."/>
            <person name="Zhong X.J."/>
            <person name="Ran P.X."/>
            <person name="Zhong N.S."/>
            <person name="Liu Z.G."/>
            <person name="Tsui S.K.W."/>
        </authorList>
    </citation>
    <scope>NUCLEOTIDE SEQUENCE</scope>
    <source>
        <strain evidence="1">Derf</strain>
        <tissue evidence="1">Whole organism</tissue>
    </source>
</reference>
<protein>
    <submittedName>
        <fullName evidence="1">Uncharacterized protein</fullName>
    </submittedName>
</protein>
<proteinExistence type="predicted"/>
<reference evidence="1" key="2">
    <citation type="journal article" date="2022" name="Res Sq">
        <title>Comparative Genomics Reveals Insights into the Divergent Evolution of Astigmatic Mites and Household Pest Adaptations.</title>
        <authorList>
            <person name="Xiong Q."/>
            <person name="Wan A.T.-Y."/>
            <person name="Liu X.-Y."/>
            <person name="Fung C.S.-H."/>
            <person name="Xiao X."/>
            <person name="Malainual N."/>
            <person name="Hou J."/>
            <person name="Wang L."/>
            <person name="Wang M."/>
            <person name="Yang K."/>
            <person name="Cui Y."/>
            <person name="Leung E."/>
            <person name="Nong W."/>
            <person name="Shin S.-K."/>
            <person name="Au S."/>
            <person name="Jeong K.Y."/>
            <person name="Chew F.T."/>
            <person name="Hui J."/>
            <person name="Leung T.F."/>
            <person name="Tungtrongchitr A."/>
            <person name="Zhong N."/>
            <person name="Liu Z."/>
            <person name="Tsui S."/>
        </authorList>
    </citation>
    <scope>NUCLEOTIDE SEQUENCE</scope>
    <source>
        <strain evidence="1">Derf</strain>
        <tissue evidence="1">Whole organism</tissue>
    </source>
</reference>
<evidence type="ECO:0000313" key="2">
    <source>
        <dbReference type="Proteomes" id="UP000790347"/>
    </source>
</evidence>